<keyword evidence="4" id="KW-0862">Zinc</keyword>
<evidence type="ECO:0000256" key="4">
    <source>
        <dbReference type="ARBA" id="ARBA00022833"/>
    </source>
</evidence>
<dbReference type="GO" id="GO:0006508">
    <property type="term" value="P:proteolysis"/>
    <property type="evidence" value="ECO:0007669"/>
    <property type="project" value="InterPro"/>
</dbReference>
<dbReference type="GO" id="GO:0008270">
    <property type="term" value="F:zinc ion binding"/>
    <property type="evidence" value="ECO:0007669"/>
    <property type="project" value="InterPro"/>
</dbReference>
<name>A0A7C9LN17_9GAMM</name>
<dbReference type="GO" id="GO:0004181">
    <property type="term" value="F:metallocarboxypeptidase activity"/>
    <property type="evidence" value="ECO:0007669"/>
    <property type="project" value="InterPro"/>
</dbReference>
<sequence>MPLRPRRIVLARAVAAALLVLPVCWLAATAATPSATSTFRNDPDRLVFVTVHWRDRAQLQRIAANFQHLIIDEKARTARTEASAADLATLRRLGVRVDIDDASTERMRRAESALAERETLSQRGLSGAALRAEESIPGFSCYRTVEETYATINSMAYYKPNLAKQFDIGPTWQWKNSGGATGYRIKVLRLNNTATDARIPNKRNMVVLAAIHAREYTTAELTTRFAEWLVNGYGTDADATWLMDNFRFHFILQANPDGRKKAESGLSWRKNVDTANGTCSANAYGIDLNRNFPWRFGQVPNGSSGDPCAATYRGPSSMSEPETQALMRYIVGTPNSQGVYEGGVLPDLRTDTGVAPTTYPGLFLDIHSFSQLVLWPWANTSASAPNMTDLRTLGRRLAYFNGYRPVQWIGMYPADGTNTDAVYGATGAPSYTIELGQSFFEDCATFESSTYPRNLEALKYAARTLNAPYTYAGGPDTTSVGAAATTITAGQEFAVAGWFDDSRYNQNNGTEGVQAIAHATAYLDGVPWAGGVRSFAMIPSDGVFNTSRERAYVNIPTGGLAKGMHTVYMRAVDASGRAGTAKAIRFRVQ</sequence>
<feature type="domain" description="Peptidase M14" evidence="7">
    <location>
        <begin position="141"/>
        <end position="465"/>
    </location>
</feature>
<gene>
    <name evidence="8" type="ORF">GN331_14855</name>
</gene>
<evidence type="ECO:0000259" key="7">
    <source>
        <dbReference type="PROSITE" id="PS52035"/>
    </source>
</evidence>
<dbReference type="Pfam" id="PF00246">
    <property type="entry name" value="Peptidase_M14"/>
    <property type="match status" value="1"/>
</dbReference>
<feature type="active site" description="Proton donor/acceptor" evidence="5">
    <location>
        <position position="434"/>
    </location>
</feature>
<dbReference type="InterPro" id="IPR000834">
    <property type="entry name" value="Peptidase_M14"/>
</dbReference>
<evidence type="ECO:0000313" key="9">
    <source>
        <dbReference type="Proteomes" id="UP000479692"/>
    </source>
</evidence>
<comment type="caution">
    <text evidence="8">The sequence shown here is derived from an EMBL/GenBank/DDBJ whole genome shotgun (WGS) entry which is preliminary data.</text>
</comment>
<protein>
    <submittedName>
        <fullName evidence="8">Peptidase M14</fullName>
    </submittedName>
</protein>
<dbReference type="PROSITE" id="PS52035">
    <property type="entry name" value="PEPTIDASE_M14"/>
    <property type="match status" value="1"/>
</dbReference>
<comment type="similarity">
    <text evidence="2 5">Belongs to the peptidase M14 family.</text>
</comment>
<dbReference type="PROSITE" id="PS00133">
    <property type="entry name" value="CARBOXYPEPT_ZN_2"/>
    <property type="match status" value="1"/>
</dbReference>
<dbReference type="PANTHER" id="PTHR11705:SF119">
    <property type="entry name" value="OS02G0119300 PROTEIN"/>
    <property type="match status" value="1"/>
</dbReference>
<keyword evidence="3" id="KW-0479">Metal-binding</keyword>
<dbReference type="GO" id="GO:0005615">
    <property type="term" value="C:extracellular space"/>
    <property type="evidence" value="ECO:0007669"/>
    <property type="project" value="TreeGrafter"/>
</dbReference>
<dbReference type="RefSeq" id="WP_156643077.1">
    <property type="nucleotide sequence ID" value="NZ_WOXT01000005.1"/>
</dbReference>
<organism evidence="8 9">
    <name type="scientific">Noviluteimonas gilva</name>
    <dbReference type="NCBI Taxonomy" id="2682097"/>
    <lineage>
        <taxon>Bacteria</taxon>
        <taxon>Pseudomonadati</taxon>
        <taxon>Pseudomonadota</taxon>
        <taxon>Gammaproteobacteria</taxon>
        <taxon>Lysobacterales</taxon>
        <taxon>Lysobacteraceae</taxon>
        <taxon>Noviluteimonas</taxon>
    </lineage>
</organism>
<dbReference type="Gene3D" id="3.40.630.10">
    <property type="entry name" value="Zn peptidases"/>
    <property type="match status" value="1"/>
</dbReference>
<evidence type="ECO:0000256" key="5">
    <source>
        <dbReference type="PROSITE-ProRule" id="PRU01379"/>
    </source>
</evidence>
<feature type="signal peptide" evidence="6">
    <location>
        <begin position="1"/>
        <end position="30"/>
    </location>
</feature>
<accession>A0A7C9LN17</accession>
<evidence type="ECO:0000313" key="8">
    <source>
        <dbReference type="EMBL" id="MUV15484.1"/>
    </source>
</evidence>
<reference evidence="8 9" key="1">
    <citation type="submission" date="2019-12" db="EMBL/GenBank/DDBJ databases">
        <authorList>
            <person name="Xu J."/>
        </authorList>
    </citation>
    <scope>NUCLEOTIDE SEQUENCE [LARGE SCALE GENOMIC DNA]</scope>
    <source>
        <strain evidence="8 9">HX-5-24</strain>
    </source>
</reference>
<proteinExistence type="inferred from homology"/>
<comment type="cofactor">
    <cofactor evidence="1">
        <name>Zn(2+)</name>
        <dbReference type="ChEBI" id="CHEBI:29105"/>
    </cofactor>
</comment>
<dbReference type="SMART" id="SM00631">
    <property type="entry name" value="Zn_pept"/>
    <property type="match status" value="1"/>
</dbReference>
<keyword evidence="9" id="KW-1185">Reference proteome</keyword>
<dbReference type="SUPFAM" id="SSF53187">
    <property type="entry name" value="Zn-dependent exopeptidases"/>
    <property type="match status" value="1"/>
</dbReference>
<dbReference type="PANTHER" id="PTHR11705">
    <property type="entry name" value="PROTEASE FAMILY M14 CARBOXYPEPTIDASE A,B"/>
    <property type="match status" value="1"/>
</dbReference>
<evidence type="ECO:0000256" key="1">
    <source>
        <dbReference type="ARBA" id="ARBA00001947"/>
    </source>
</evidence>
<evidence type="ECO:0000256" key="6">
    <source>
        <dbReference type="SAM" id="SignalP"/>
    </source>
</evidence>
<feature type="chain" id="PRO_5028837843" evidence="6">
    <location>
        <begin position="31"/>
        <end position="589"/>
    </location>
</feature>
<evidence type="ECO:0000256" key="3">
    <source>
        <dbReference type="ARBA" id="ARBA00022723"/>
    </source>
</evidence>
<dbReference type="AlphaFoldDB" id="A0A7C9LN17"/>
<keyword evidence="6" id="KW-0732">Signal</keyword>
<dbReference type="Proteomes" id="UP000479692">
    <property type="component" value="Unassembled WGS sequence"/>
</dbReference>
<evidence type="ECO:0000256" key="2">
    <source>
        <dbReference type="ARBA" id="ARBA00005988"/>
    </source>
</evidence>
<dbReference type="EMBL" id="WOXT01000005">
    <property type="protein sequence ID" value="MUV15484.1"/>
    <property type="molecule type" value="Genomic_DNA"/>
</dbReference>
<dbReference type="InterPro" id="IPR057247">
    <property type="entry name" value="CARBOXYPEPT_ZN_2"/>
</dbReference>